<accession>A0A1C4YFD4</accession>
<feature type="region of interest" description="Disordered" evidence="1">
    <location>
        <begin position="257"/>
        <end position="288"/>
    </location>
</feature>
<keyword evidence="3" id="KW-1185">Reference proteome</keyword>
<gene>
    <name evidence="2" type="ORF">GA0070563_10686</name>
</gene>
<proteinExistence type="predicted"/>
<evidence type="ECO:0000313" key="3">
    <source>
        <dbReference type="Proteomes" id="UP000183585"/>
    </source>
</evidence>
<dbReference type="Proteomes" id="UP000183585">
    <property type="component" value="Unassembled WGS sequence"/>
</dbReference>
<dbReference type="SUPFAM" id="SSF52402">
    <property type="entry name" value="Adenine nucleotide alpha hydrolases-like"/>
    <property type="match status" value="1"/>
</dbReference>
<protein>
    <recommendedName>
        <fullName evidence="4">3'-phosphoadenosine 5'-phosphosulfate sulfotransferase (PAPS reductase)/FAD synthetase</fullName>
    </recommendedName>
</protein>
<dbReference type="InterPro" id="IPR014729">
    <property type="entry name" value="Rossmann-like_a/b/a_fold"/>
</dbReference>
<dbReference type="Gene3D" id="3.40.50.620">
    <property type="entry name" value="HUPs"/>
    <property type="match status" value="1"/>
</dbReference>
<evidence type="ECO:0000313" key="2">
    <source>
        <dbReference type="EMBL" id="SCF19435.1"/>
    </source>
</evidence>
<evidence type="ECO:0000256" key="1">
    <source>
        <dbReference type="SAM" id="MobiDB-lite"/>
    </source>
</evidence>
<name>A0A1C4YFD4_9ACTN</name>
<dbReference type="AlphaFoldDB" id="A0A1C4YFD4"/>
<dbReference type="EMBL" id="FMCT01000006">
    <property type="protein sequence ID" value="SCF19435.1"/>
    <property type="molecule type" value="Genomic_DNA"/>
</dbReference>
<evidence type="ECO:0008006" key="4">
    <source>
        <dbReference type="Google" id="ProtNLM"/>
    </source>
</evidence>
<organism evidence="2 3">
    <name type="scientific">Micromonospora carbonacea</name>
    <dbReference type="NCBI Taxonomy" id="47853"/>
    <lineage>
        <taxon>Bacteria</taxon>
        <taxon>Bacillati</taxon>
        <taxon>Actinomycetota</taxon>
        <taxon>Actinomycetes</taxon>
        <taxon>Micromonosporales</taxon>
        <taxon>Micromonosporaceae</taxon>
        <taxon>Micromonospora</taxon>
    </lineage>
</organism>
<reference evidence="3" key="1">
    <citation type="submission" date="2016-06" db="EMBL/GenBank/DDBJ databases">
        <authorList>
            <person name="Varghese N."/>
            <person name="Submissions Spin"/>
        </authorList>
    </citation>
    <scope>NUCLEOTIDE SEQUENCE [LARGE SCALE GENOMIC DNA]</scope>
    <source>
        <strain evidence="3">DSM 43168</strain>
    </source>
</reference>
<sequence>MNAPTHRYLSLGAGVQSTTLLLLAAQGTIPGFDAAIFADTSWEPAAVYRHLDRLTGIARSAGIEVARVITGDIRADALDPKHRFASMPLFTLGPNGERGMARRQCTGEYKIKPIKAEVRRRLGYPHPTRVPAGVWAQIAIGISVDEIGRARDSDVGYMRNVHPLLDLGWRRTDCLRFLAAQGLGDTPKSSCVGCPFHDDSFWADLKAHSPAEWEAAVTFDRAIRNGSAKANADGHPLRGQFFLHRARVPLDEVVLRPRPRPADAPGCGPWTCPHNATTPVAAGRGEVA</sequence>
<dbReference type="RefSeq" id="WP_074475049.1">
    <property type="nucleotide sequence ID" value="NZ_FMCT01000006.1"/>
</dbReference>